<dbReference type="Pfam" id="PF16884">
    <property type="entry name" value="ADH_N_2"/>
    <property type="match status" value="1"/>
</dbReference>
<dbReference type="FunFam" id="3.40.50.720:FF:000121">
    <property type="entry name" value="Prostaglandin reductase 2"/>
    <property type="match status" value="1"/>
</dbReference>
<dbReference type="SUPFAM" id="SSF50129">
    <property type="entry name" value="GroES-like"/>
    <property type="match status" value="1"/>
</dbReference>
<feature type="domain" description="Enoyl reductase (ER)" evidence="2">
    <location>
        <begin position="21"/>
        <end position="339"/>
    </location>
</feature>
<dbReference type="InterPro" id="IPR013149">
    <property type="entry name" value="ADH-like_C"/>
</dbReference>
<dbReference type="PANTHER" id="PTHR43205:SF7">
    <property type="entry name" value="PROSTAGLANDIN REDUCTASE 1"/>
    <property type="match status" value="1"/>
</dbReference>
<evidence type="ECO:0000313" key="4">
    <source>
        <dbReference type="Proteomes" id="UP000030564"/>
    </source>
</evidence>
<proteinExistence type="predicted"/>
<reference evidence="3 4" key="1">
    <citation type="submission" date="2014-10" db="EMBL/GenBank/DDBJ databases">
        <title>Draft genome sequence of Pseudomonas chlororaphis EA105.</title>
        <authorList>
            <person name="McCully L.M."/>
            <person name="Bitzer A.S."/>
            <person name="Spence C."/>
            <person name="Bais H."/>
            <person name="Silby M.W."/>
        </authorList>
    </citation>
    <scope>NUCLEOTIDE SEQUENCE [LARGE SCALE GENOMIC DNA]</scope>
    <source>
        <strain evidence="3 4">EA105</strain>
    </source>
</reference>
<sequence length="344" mass="36961">MSDPLTLNQRFVLASRPVGAPTPENFRLEREALPDLADGEVLLKTLYLSLDPYMRGRMSDAPSYAAPVQIGEVMTGGAVSRVEDSRHPKFHKGDLVVGATGWQSHSISDGRNIIPIPAGLPSPSMALGVLGMPGMTAYMGLMDIGQPKEGETLVVAAASGAVGSVVGQVAKIKGLRTVGVAGGAEKCKYVVEELGFDACIDHKAPDFAEQLAKACPDGIDIYYENVGGHVFDAVVPLLNPKARIPLCGLIAGYNASEAPKGPDRLPMLQRTLLTKRVRIQGFIVFDDYGDRQPEFISHMVPWVREGKVKFREDVVEGLEQAPEAFIGLLEGRNFGKLVVKVAQD</sequence>
<dbReference type="SMART" id="SM00829">
    <property type="entry name" value="PKS_ER"/>
    <property type="match status" value="1"/>
</dbReference>
<dbReference type="EMBL" id="JSFK01000021">
    <property type="protein sequence ID" value="KHA71582.1"/>
    <property type="molecule type" value="Genomic_DNA"/>
</dbReference>
<dbReference type="CDD" id="cd05288">
    <property type="entry name" value="PGDH"/>
    <property type="match status" value="1"/>
</dbReference>
<dbReference type="Proteomes" id="UP000030564">
    <property type="component" value="Unassembled WGS sequence"/>
</dbReference>
<dbReference type="AlphaFoldDB" id="A0A0A6DA17"/>
<dbReference type="Gene3D" id="3.90.180.10">
    <property type="entry name" value="Medium-chain alcohol dehydrogenases, catalytic domain"/>
    <property type="match status" value="1"/>
</dbReference>
<comment type="caution">
    <text evidence="3">The sequence shown here is derived from an EMBL/GenBank/DDBJ whole genome shotgun (WGS) entry which is preliminary data.</text>
</comment>
<keyword evidence="1" id="KW-0560">Oxidoreductase</keyword>
<dbReference type="PATRIC" id="fig|587753.9.peg.2575"/>
<dbReference type="InterPro" id="IPR011032">
    <property type="entry name" value="GroES-like_sf"/>
</dbReference>
<dbReference type="OrthoDB" id="9805663at2"/>
<gene>
    <name evidence="3" type="ORF">NZ35_19715</name>
</gene>
<dbReference type="Pfam" id="PF00107">
    <property type="entry name" value="ADH_zinc_N"/>
    <property type="match status" value="1"/>
</dbReference>
<organism evidence="3 4">
    <name type="scientific">Pseudomonas chlororaphis</name>
    <dbReference type="NCBI Taxonomy" id="587753"/>
    <lineage>
        <taxon>Bacteria</taxon>
        <taxon>Pseudomonadati</taxon>
        <taxon>Pseudomonadota</taxon>
        <taxon>Gammaproteobacteria</taxon>
        <taxon>Pseudomonadales</taxon>
        <taxon>Pseudomonadaceae</taxon>
        <taxon>Pseudomonas</taxon>
    </lineage>
</organism>
<dbReference type="GO" id="GO:0016628">
    <property type="term" value="F:oxidoreductase activity, acting on the CH-CH group of donors, NAD or NADP as acceptor"/>
    <property type="evidence" value="ECO:0007669"/>
    <property type="project" value="InterPro"/>
</dbReference>
<dbReference type="Gene3D" id="3.40.50.720">
    <property type="entry name" value="NAD(P)-binding Rossmann-like Domain"/>
    <property type="match status" value="1"/>
</dbReference>
<evidence type="ECO:0000313" key="3">
    <source>
        <dbReference type="EMBL" id="KHA71582.1"/>
    </source>
</evidence>
<accession>A0A0A6DA17</accession>
<dbReference type="InterPro" id="IPR020843">
    <property type="entry name" value="ER"/>
</dbReference>
<name>A0A0A6DA17_9PSED</name>
<evidence type="ECO:0000259" key="2">
    <source>
        <dbReference type="SMART" id="SM00829"/>
    </source>
</evidence>
<dbReference type="InterPro" id="IPR036291">
    <property type="entry name" value="NAD(P)-bd_dom_sf"/>
</dbReference>
<protein>
    <submittedName>
        <fullName evidence="3">2-alkenal reductase</fullName>
    </submittedName>
</protein>
<evidence type="ECO:0000256" key="1">
    <source>
        <dbReference type="ARBA" id="ARBA00023002"/>
    </source>
</evidence>
<dbReference type="InterPro" id="IPR041694">
    <property type="entry name" value="ADH_N_2"/>
</dbReference>
<dbReference type="PANTHER" id="PTHR43205">
    <property type="entry name" value="PROSTAGLANDIN REDUCTASE"/>
    <property type="match status" value="1"/>
</dbReference>
<dbReference type="InterPro" id="IPR045010">
    <property type="entry name" value="MDR_fam"/>
</dbReference>
<dbReference type="SUPFAM" id="SSF51735">
    <property type="entry name" value="NAD(P)-binding Rossmann-fold domains"/>
    <property type="match status" value="1"/>
</dbReference>